<name>A0A6A6RJN1_9PLEO</name>
<dbReference type="EMBL" id="MU006806">
    <property type="protein sequence ID" value="KAF2635540.1"/>
    <property type="molecule type" value="Genomic_DNA"/>
</dbReference>
<proteinExistence type="predicted"/>
<feature type="domain" description="Heterokaryon incompatibility" evidence="1">
    <location>
        <begin position="3"/>
        <end position="65"/>
    </location>
</feature>
<organism evidence="2 3">
    <name type="scientific">Massarina eburnea CBS 473.64</name>
    <dbReference type="NCBI Taxonomy" id="1395130"/>
    <lineage>
        <taxon>Eukaryota</taxon>
        <taxon>Fungi</taxon>
        <taxon>Dikarya</taxon>
        <taxon>Ascomycota</taxon>
        <taxon>Pezizomycotina</taxon>
        <taxon>Dothideomycetes</taxon>
        <taxon>Pleosporomycetidae</taxon>
        <taxon>Pleosporales</taxon>
        <taxon>Massarineae</taxon>
        <taxon>Massarinaceae</taxon>
        <taxon>Massarina</taxon>
    </lineage>
</organism>
<evidence type="ECO:0000259" key="1">
    <source>
        <dbReference type="Pfam" id="PF06985"/>
    </source>
</evidence>
<dbReference type="PANTHER" id="PTHR33112:SF16">
    <property type="entry name" value="HETEROKARYON INCOMPATIBILITY DOMAIN-CONTAINING PROTEIN"/>
    <property type="match status" value="1"/>
</dbReference>
<dbReference type="Proteomes" id="UP000799753">
    <property type="component" value="Unassembled WGS sequence"/>
</dbReference>
<protein>
    <submittedName>
        <fullName evidence="2">Heterokaryon incompatibility</fullName>
    </submittedName>
</protein>
<keyword evidence="3" id="KW-1185">Reference proteome</keyword>
<feature type="non-terminal residue" evidence="2">
    <location>
        <position position="69"/>
    </location>
</feature>
<evidence type="ECO:0000313" key="3">
    <source>
        <dbReference type="Proteomes" id="UP000799753"/>
    </source>
</evidence>
<dbReference type="AlphaFoldDB" id="A0A6A6RJN1"/>
<feature type="non-terminal residue" evidence="2">
    <location>
        <position position="1"/>
    </location>
</feature>
<accession>A0A6A6RJN1</accession>
<dbReference type="Pfam" id="PF06985">
    <property type="entry name" value="HET"/>
    <property type="match status" value="1"/>
</dbReference>
<dbReference type="OrthoDB" id="2958217at2759"/>
<gene>
    <name evidence="2" type="ORF">P280DRAFT_356341</name>
</gene>
<sequence>VTDLLETFQDAIMTYRVLGIRYLWIDSLCILQDDPVDWQAHVTIMDAIYEHAHITFAARASEDGNIGLF</sequence>
<reference evidence="2" key="1">
    <citation type="journal article" date="2020" name="Stud. Mycol.">
        <title>101 Dothideomycetes genomes: a test case for predicting lifestyles and emergence of pathogens.</title>
        <authorList>
            <person name="Haridas S."/>
            <person name="Albert R."/>
            <person name="Binder M."/>
            <person name="Bloem J."/>
            <person name="Labutti K."/>
            <person name="Salamov A."/>
            <person name="Andreopoulos B."/>
            <person name="Baker S."/>
            <person name="Barry K."/>
            <person name="Bills G."/>
            <person name="Bluhm B."/>
            <person name="Cannon C."/>
            <person name="Castanera R."/>
            <person name="Culley D."/>
            <person name="Daum C."/>
            <person name="Ezra D."/>
            <person name="Gonzalez J."/>
            <person name="Henrissat B."/>
            <person name="Kuo A."/>
            <person name="Liang C."/>
            <person name="Lipzen A."/>
            <person name="Lutzoni F."/>
            <person name="Magnuson J."/>
            <person name="Mondo S."/>
            <person name="Nolan M."/>
            <person name="Ohm R."/>
            <person name="Pangilinan J."/>
            <person name="Park H.-J."/>
            <person name="Ramirez L."/>
            <person name="Alfaro M."/>
            <person name="Sun H."/>
            <person name="Tritt A."/>
            <person name="Yoshinaga Y."/>
            <person name="Zwiers L.-H."/>
            <person name="Turgeon B."/>
            <person name="Goodwin S."/>
            <person name="Spatafora J."/>
            <person name="Crous P."/>
            <person name="Grigoriev I."/>
        </authorList>
    </citation>
    <scope>NUCLEOTIDE SEQUENCE</scope>
    <source>
        <strain evidence="2">CBS 473.64</strain>
    </source>
</reference>
<dbReference type="InterPro" id="IPR010730">
    <property type="entry name" value="HET"/>
</dbReference>
<evidence type="ECO:0000313" key="2">
    <source>
        <dbReference type="EMBL" id="KAF2635540.1"/>
    </source>
</evidence>
<dbReference type="PANTHER" id="PTHR33112">
    <property type="entry name" value="DOMAIN PROTEIN, PUTATIVE-RELATED"/>
    <property type="match status" value="1"/>
</dbReference>